<reference evidence="2" key="2">
    <citation type="journal article" date="2024" name="Plant">
        <title>Genomic evolution and insights into agronomic trait innovations of Sesamum species.</title>
        <authorList>
            <person name="Miao H."/>
            <person name="Wang L."/>
            <person name="Qu L."/>
            <person name="Liu H."/>
            <person name="Sun Y."/>
            <person name="Le M."/>
            <person name="Wang Q."/>
            <person name="Wei S."/>
            <person name="Zheng Y."/>
            <person name="Lin W."/>
            <person name="Duan Y."/>
            <person name="Cao H."/>
            <person name="Xiong S."/>
            <person name="Wang X."/>
            <person name="Wei L."/>
            <person name="Li C."/>
            <person name="Ma Q."/>
            <person name="Ju M."/>
            <person name="Zhao R."/>
            <person name="Li G."/>
            <person name="Mu C."/>
            <person name="Tian Q."/>
            <person name="Mei H."/>
            <person name="Zhang T."/>
            <person name="Gao T."/>
            <person name="Zhang H."/>
        </authorList>
    </citation>
    <scope>NUCLEOTIDE SEQUENCE</scope>
    <source>
        <strain evidence="2">3651</strain>
    </source>
</reference>
<organism evidence="2 3">
    <name type="scientific">Sesamum alatum</name>
    <dbReference type="NCBI Taxonomy" id="300844"/>
    <lineage>
        <taxon>Eukaryota</taxon>
        <taxon>Viridiplantae</taxon>
        <taxon>Streptophyta</taxon>
        <taxon>Embryophyta</taxon>
        <taxon>Tracheophyta</taxon>
        <taxon>Spermatophyta</taxon>
        <taxon>Magnoliopsida</taxon>
        <taxon>eudicotyledons</taxon>
        <taxon>Gunneridae</taxon>
        <taxon>Pentapetalae</taxon>
        <taxon>asterids</taxon>
        <taxon>lamiids</taxon>
        <taxon>Lamiales</taxon>
        <taxon>Pedaliaceae</taxon>
        <taxon>Sesamum</taxon>
    </lineage>
</organism>
<dbReference type="EMBL" id="JACGWO010000011">
    <property type="protein sequence ID" value="KAK4415099.1"/>
    <property type="molecule type" value="Genomic_DNA"/>
</dbReference>
<dbReference type="AlphaFoldDB" id="A0AAE2CAJ0"/>
<comment type="caution">
    <text evidence="2">The sequence shown here is derived from an EMBL/GenBank/DDBJ whole genome shotgun (WGS) entry which is preliminary data.</text>
</comment>
<evidence type="ECO:0000256" key="1">
    <source>
        <dbReference type="SAM" id="MobiDB-lite"/>
    </source>
</evidence>
<evidence type="ECO:0000313" key="3">
    <source>
        <dbReference type="Proteomes" id="UP001293254"/>
    </source>
</evidence>
<sequence length="303" mass="32647">MKQATLAAPSPLRNSRSAAAVFTSVYLPRRSSSASVTLRSLPSPHHLLLYRLSPVQNTHITKPQQPPNPFTCHSSHLPLESPNSFNLSHILPPFQGHTTEAAGHLTITLTTFSNDPHPLQHKLHHRNSNSFFSSPSRNQSGILTCIGGSLSPLFRGFLAHPSYLEFPSWLRLRSPRLGALARRPPIPNAAPFRPVSPAPTPRPPLEPPPDSSYQTFGSANSPPPCAHCSTPAVTPLFLRTRGLDPPAPTGAPPTAAWWPPPPFNNERLPSVAAAGEGICRLLKNLTTKSPFGLGLGSQTLGLE</sequence>
<feature type="compositionally biased region" description="Polar residues" evidence="1">
    <location>
        <begin position="211"/>
        <end position="220"/>
    </location>
</feature>
<gene>
    <name evidence="2" type="ORF">Salat_2617100</name>
</gene>
<feature type="compositionally biased region" description="Pro residues" evidence="1">
    <location>
        <begin position="184"/>
        <end position="210"/>
    </location>
</feature>
<dbReference type="Proteomes" id="UP001293254">
    <property type="component" value="Unassembled WGS sequence"/>
</dbReference>
<name>A0AAE2CAJ0_9LAMI</name>
<proteinExistence type="predicted"/>
<evidence type="ECO:0000313" key="2">
    <source>
        <dbReference type="EMBL" id="KAK4415099.1"/>
    </source>
</evidence>
<reference evidence="2" key="1">
    <citation type="submission" date="2020-06" db="EMBL/GenBank/DDBJ databases">
        <authorList>
            <person name="Li T."/>
            <person name="Hu X."/>
            <person name="Zhang T."/>
            <person name="Song X."/>
            <person name="Zhang H."/>
            <person name="Dai N."/>
            <person name="Sheng W."/>
            <person name="Hou X."/>
            <person name="Wei L."/>
        </authorList>
    </citation>
    <scope>NUCLEOTIDE SEQUENCE</scope>
    <source>
        <strain evidence="2">3651</strain>
        <tissue evidence="2">Leaf</tissue>
    </source>
</reference>
<accession>A0AAE2CAJ0</accession>
<feature type="region of interest" description="Disordered" evidence="1">
    <location>
        <begin position="183"/>
        <end position="220"/>
    </location>
</feature>
<keyword evidence="3" id="KW-1185">Reference proteome</keyword>
<protein>
    <submittedName>
        <fullName evidence="2">Uncharacterized protein</fullName>
    </submittedName>
</protein>